<evidence type="ECO:0000256" key="1">
    <source>
        <dbReference type="SAM" id="Phobius"/>
    </source>
</evidence>
<name>A0A850LIC7_9RHOB</name>
<keyword evidence="1" id="KW-0472">Membrane</keyword>
<reference evidence="2 3" key="1">
    <citation type="journal article" date="2020" name="Proc. Natl. Acad. Sci. U.S.A.">
        <title>Ecological drivers of bacterial community assembly in synthetic phycospheres.</title>
        <authorList>
            <person name="Fu H."/>
            <person name="Uchimiya M."/>
            <person name="Gore J."/>
            <person name="Moran M.A."/>
        </authorList>
    </citation>
    <scope>NUCLEOTIDE SEQUENCE [LARGE SCALE GENOMIC DNA]</scope>
    <source>
        <strain evidence="2">HF-Din03</strain>
    </source>
</reference>
<proteinExistence type="predicted"/>
<feature type="transmembrane region" description="Helical" evidence="1">
    <location>
        <begin position="65"/>
        <end position="86"/>
    </location>
</feature>
<gene>
    <name evidence="2" type="ORF">HW564_11045</name>
</gene>
<dbReference type="InterPro" id="IPR047784">
    <property type="entry name" value="TrgA"/>
</dbReference>
<dbReference type="NCBIfam" id="NF033773">
    <property type="entry name" value="tellur_TrgA"/>
    <property type="match status" value="1"/>
</dbReference>
<organism evidence="2 3">
    <name type="scientific">Ruegeria pomeroyi</name>
    <dbReference type="NCBI Taxonomy" id="89184"/>
    <lineage>
        <taxon>Bacteria</taxon>
        <taxon>Pseudomonadati</taxon>
        <taxon>Pseudomonadota</taxon>
        <taxon>Alphaproteobacteria</taxon>
        <taxon>Rhodobacterales</taxon>
        <taxon>Roseobacteraceae</taxon>
        <taxon>Ruegeria</taxon>
    </lineage>
</organism>
<dbReference type="Proteomes" id="UP000565723">
    <property type="component" value="Unassembled WGS sequence"/>
</dbReference>
<comment type="caution">
    <text evidence="2">The sequence shown here is derived from an EMBL/GenBank/DDBJ whole genome shotgun (WGS) entry which is preliminary data.</text>
</comment>
<sequence>MPTAARLVAAFCLALLAFIVSEQVKPQLPEGTDFGYFNWVNTGLGILCGWVIMGPRAGRGAVSGINNGLTGVGALVFWGLFVHGTYEMFRLAMRNRYDGPFDALLAIFEEAVEFGSALLVSHILVTLVIGAVISGLATDFAWRRWR</sequence>
<protein>
    <submittedName>
        <fullName evidence="2">TrgA family protein</fullName>
    </submittedName>
</protein>
<feature type="transmembrane region" description="Helical" evidence="1">
    <location>
        <begin position="119"/>
        <end position="142"/>
    </location>
</feature>
<evidence type="ECO:0000313" key="2">
    <source>
        <dbReference type="EMBL" id="NVK97457.1"/>
    </source>
</evidence>
<feature type="transmembrane region" description="Helical" evidence="1">
    <location>
        <begin position="36"/>
        <end position="53"/>
    </location>
</feature>
<dbReference type="AlphaFoldDB" id="A0A850LIC7"/>
<dbReference type="RefSeq" id="WP_011047650.1">
    <property type="nucleotide sequence ID" value="NZ_CP076685.1"/>
</dbReference>
<keyword evidence="1" id="KW-1133">Transmembrane helix</keyword>
<dbReference type="OMA" id="ATEYAWR"/>
<dbReference type="EMBL" id="JABXIY010000027">
    <property type="protein sequence ID" value="NVK97457.1"/>
    <property type="molecule type" value="Genomic_DNA"/>
</dbReference>
<accession>A0A850LIC7</accession>
<evidence type="ECO:0000313" key="3">
    <source>
        <dbReference type="Proteomes" id="UP000565723"/>
    </source>
</evidence>
<keyword evidence="1" id="KW-0812">Transmembrane</keyword>